<keyword evidence="2" id="KW-0812">Transmembrane</keyword>
<sequence>MALSEQEQRMLAEIERALIAEDPRLAKQASNNGAQTISFNIRSIALIVLGLTVMVGGIAAAQLSLWFVGLSVLGFLIMFGGGLLAFKSNDDPETAAIKRSKSAKRSKASATKGANSGRSGGIGDKMEDNFRRRFER</sequence>
<feature type="compositionally biased region" description="Basic residues" evidence="1">
    <location>
        <begin position="98"/>
        <end position="107"/>
    </location>
</feature>
<proteinExistence type="predicted"/>
<evidence type="ECO:0000313" key="4">
    <source>
        <dbReference type="Proteomes" id="UP000000545"/>
    </source>
</evidence>
<dbReference type="HOGENOM" id="CLU_133135_0_0_11"/>
<dbReference type="AlphaFoldDB" id="Q4JWA5"/>
<keyword evidence="2" id="KW-0472">Membrane</keyword>
<feature type="region of interest" description="Disordered" evidence="1">
    <location>
        <begin position="95"/>
        <end position="136"/>
    </location>
</feature>
<evidence type="ECO:0000313" key="3">
    <source>
        <dbReference type="EMBL" id="CAI36902.1"/>
    </source>
</evidence>
<keyword evidence="2" id="KW-1133">Transmembrane helix</keyword>
<dbReference type="Proteomes" id="UP000000545">
    <property type="component" value="Chromosome"/>
</dbReference>
<evidence type="ECO:0000256" key="1">
    <source>
        <dbReference type="SAM" id="MobiDB-lite"/>
    </source>
</evidence>
<dbReference type="Pfam" id="PF11239">
    <property type="entry name" value="DUF3040"/>
    <property type="match status" value="1"/>
</dbReference>
<reference evidence="3 4" key="1">
    <citation type="journal article" date="2005" name="J. Bacteriol.">
        <title>Complete genome sequence and analysis of the multiresistant nosocomial pathogen Corynebacterium jeikeium K411, a lipid-requiring bacterium of the human skin flora.</title>
        <authorList>
            <person name="Tauch A."/>
            <person name="Kaiser O."/>
            <person name="Hain T."/>
            <person name="Goesmann A."/>
            <person name="Weisshaar B."/>
            <person name="Albersmeier A."/>
            <person name="Bekel T."/>
            <person name="Bischoff N."/>
            <person name="Brune I."/>
            <person name="Chakraborty T."/>
            <person name="Kalinowski J."/>
            <person name="Meyer F."/>
            <person name="Rupp O."/>
            <person name="Schneiker S."/>
            <person name="Viehoever P."/>
            <person name="Puehler A."/>
        </authorList>
    </citation>
    <scope>NUCLEOTIDE SEQUENCE [LARGE SCALE GENOMIC DNA]</scope>
    <source>
        <strain evidence="3 4">K411</strain>
    </source>
</reference>
<accession>Q4JWA5</accession>
<feature type="transmembrane region" description="Helical" evidence="2">
    <location>
        <begin position="39"/>
        <end position="59"/>
    </location>
</feature>
<protein>
    <recommendedName>
        <fullName evidence="5">DUF3040 domain-containing protein</fullName>
    </recommendedName>
</protein>
<feature type="transmembrane region" description="Helical" evidence="2">
    <location>
        <begin position="65"/>
        <end position="86"/>
    </location>
</feature>
<evidence type="ECO:0008006" key="5">
    <source>
        <dbReference type="Google" id="ProtNLM"/>
    </source>
</evidence>
<organism evidence="3 4">
    <name type="scientific">Corynebacterium jeikeium (strain K411)</name>
    <dbReference type="NCBI Taxonomy" id="306537"/>
    <lineage>
        <taxon>Bacteria</taxon>
        <taxon>Bacillati</taxon>
        <taxon>Actinomycetota</taxon>
        <taxon>Actinomycetes</taxon>
        <taxon>Mycobacteriales</taxon>
        <taxon>Corynebacteriaceae</taxon>
        <taxon>Corynebacterium</taxon>
    </lineage>
</organism>
<dbReference type="EMBL" id="CR931997">
    <property type="protein sequence ID" value="CAI36902.1"/>
    <property type="molecule type" value="Genomic_DNA"/>
</dbReference>
<dbReference type="STRING" id="306537.jk0740"/>
<dbReference type="eggNOG" id="ENOG5031JGA">
    <property type="taxonomic scope" value="Bacteria"/>
</dbReference>
<dbReference type="RefSeq" id="WP_011273353.1">
    <property type="nucleotide sequence ID" value="NC_007164.1"/>
</dbReference>
<dbReference type="OrthoDB" id="5244024at2"/>
<feature type="compositionally biased region" description="Basic and acidic residues" evidence="1">
    <location>
        <begin position="124"/>
        <end position="136"/>
    </location>
</feature>
<evidence type="ECO:0000256" key="2">
    <source>
        <dbReference type="SAM" id="Phobius"/>
    </source>
</evidence>
<keyword evidence="4" id="KW-1185">Reference proteome</keyword>
<name>Q4JWA5_CORJK</name>
<dbReference type="KEGG" id="cjk:jk0740"/>
<dbReference type="InterPro" id="IPR021401">
    <property type="entry name" value="DUF3040"/>
</dbReference>
<dbReference type="PATRIC" id="fig|306537.10.peg.748"/>
<gene>
    <name evidence="3" type="ordered locus">jk0740</name>
</gene>